<keyword evidence="2" id="KW-1185">Reference proteome</keyword>
<dbReference type="AlphaFoldDB" id="A0A0D2CDT0"/>
<accession>A0A0D2CDT0</accession>
<sequence length="106" mass="12283">MKLAKKDHRPVQRLLLQLAPIDHLLQRVNRVLSTVPPPPTSPRRSSSNTRHCPYLIYPLRVRLNLEKIPPKYGAIDRAFEGETKRVTIEWQRIPKPKPRPITTHSG</sequence>
<dbReference type="HOGENOM" id="CLU_2222984_0_0_1"/>
<name>A0A0D2CDT0_9EURO</name>
<evidence type="ECO:0000313" key="2">
    <source>
        <dbReference type="Proteomes" id="UP000054466"/>
    </source>
</evidence>
<protein>
    <submittedName>
        <fullName evidence="1">Uncharacterized protein</fullName>
    </submittedName>
</protein>
<gene>
    <name evidence="1" type="ORF">PV07_12852</name>
</gene>
<dbReference type="GeneID" id="27352046"/>
<dbReference type="RefSeq" id="XP_016241930.1">
    <property type="nucleotide sequence ID" value="XM_016400423.1"/>
</dbReference>
<dbReference type="Proteomes" id="UP000054466">
    <property type="component" value="Unassembled WGS sequence"/>
</dbReference>
<dbReference type="EMBL" id="KN847255">
    <property type="protein sequence ID" value="KIW21714.1"/>
    <property type="molecule type" value="Genomic_DNA"/>
</dbReference>
<dbReference type="VEuPathDB" id="FungiDB:PV07_12852"/>
<reference evidence="1 2" key="1">
    <citation type="submission" date="2015-01" db="EMBL/GenBank/DDBJ databases">
        <title>The Genome Sequence of Cladophialophora immunda CBS83496.</title>
        <authorList>
            <consortium name="The Broad Institute Genomics Platform"/>
            <person name="Cuomo C."/>
            <person name="de Hoog S."/>
            <person name="Gorbushina A."/>
            <person name="Stielow B."/>
            <person name="Teixiera M."/>
            <person name="Abouelleil A."/>
            <person name="Chapman S.B."/>
            <person name="Priest M."/>
            <person name="Young S.K."/>
            <person name="Wortman J."/>
            <person name="Nusbaum C."/>
            <person name="Birren B."/>
        </authorList>
    </citation>
    <scope>NUCLEOTIDE SEQUENCE [LARGE SCALE GENOMIC DNA]</scope>
    <source>
        <strain evidence="1 2">CBS 83496</strain>
    </source>
</reference>
<organism evidence="1 2">
    <name type="scientific">Cladophialophora immunda</name>
    <dbReference type="NCBI Taxonomy" id="569365"/>
    <lineage>
        <taxon>Eukaryota</taxon>
        <taxon>Fungi</taxon>
        <taxon>Dikarya</taxon>
        <taxon>Ascomycota</taxon>
        <taxon>Pezizomycotina</taxon>
        <taxon>Eurotiomycetes</taxon>
        <taxon>Chaetothyriomycetidae</taxon>
        <taxon>Chaetothyriales</taxon>
        <taxon>Herpotrichiellaceae</taxon>
        <taxon>Cladophialophora</taxon>
    </lineage>
</organism>
<proteinExistence type="predicted"/>
<evidence type="ECO:0000313" key="1">
    <source>
        <dbReference type="EMBL" id="KIW21714.1"/>
    </source>
</evidence>